<dbReference type="EMBL" id="ABCB02000018">
    <property type="protein sequence ID" value="EDO61409.1"/>
    <property type="molecule type" value="Genomic_DNA"/>
</dbReference>
<proteinExistence type="predicted"/>
<sequence>MAKHLTDREKKKIIADYAECGNYSQVARKHKVSFDTVKRVVISDPETVKKAEQKKEQNTADILEFMDKKKDDVCSIISLYLSELQNSDKLQRASIQSIATSLGIVIDKFTKDAQKQSDTSLFEAIAKAAGGFKVE</sequence>
<name>A7VTB3_9FIRM</name>
<dbReference type="OrthoDB" id="9768556at2"/>
<dbReference type="EMBL" id="NOXF01000017">
    <property type="protein sequence ID" value="PEQ23403.1"/>
    <property type="molecule type" value="Genomic_DNA"/>
</dbReference>
<evidence type="ECO:0000313" key="3">
    <source>
        <dbReference type="Proteomes" id="UP000003490"/>
    </source>
</evidence>
<gene>
    <name evidence="2" type="ORF">CH238_14065</name>
    <name evidence="1" type="ORF">CLOLEP_01805</name>
</gene>
<dbReference type="AlphaFoldDB" id="A7VTB3"/>
<comment type="caution">
    <text evidence="1">The sequence shown here is derived from an EMBL/GenBank/DDBJ whole genome shotgun (WGS) entry which is preliminary data.</text>
</comment>
<dbReference type="Proteomes" id="UP000220611">
    <property type="component" value="Unassembled WGS sequence"/>
</dbReference>
<reference evidence="1 3" key="1">
    <citation type="submission" date="2007-08" db="EMBL/GenBank/DDBJ databases">
        <title>Draft genome sequence of Clostridium leptum (DSM 753).</title>
        <authorList>
            <person name="Sudarsanam P."/>
            <person name="Ley R."/>
            <person name="Guruge J."/>
            <person name="Turnbaugh P.J."/>
            <person name="Mahowald M."/>
            <person name="Liep D."/>
            <person name="Gordon J."/>
        </authorList>
    </citation>
    <scope>NUCLEOTIDE SEQUENCE [LARGE SCALE GENOMIC DNA]</scope>
    <source>
        <strain evidence="1 3">DSM 753</strain>
    </source>
</reference>
<evidence type="ECO:0000313" key="1">
    <source>
        <dbReference type="EMBL" id="EDO61409.1"/>
    </source>
</evidence>
<evidence type="ECO:0000313" key="2">
    <source>
        <dbReference type="EMBL" id="PEQ23403.1"/>
    </source>
</evidence>
<dbReference type="eggNOG" id="ENOG5032Z8D">
    <property type="taxonomic scope" value="Bacteria"/>
</dbReference>
<reference evidence="1 3" key="2">
    <citation type="submission" date="2007-08" db="EMBL/GenBank/DDBJ databases">
        <authorList>
            <person name="Fulton L."/>
            <person name="Clifton S."/>
            <person name="Fulton B."/>
            <person name="Xu J."/>
            <person name="Minx P."/>
            <person name="Pepin K.H."/>
            <person name="Johnson M."/>
            <person name="Thiruvilangam P."/>
            <person name="Bhonagiri V."/>
            <person name="Nash W.E."/>
            <person name="Wang C."/>
            <person name="Mardis E.R."/>
            <person name="Wilson R.K."/>
        </authorList>
    </citation>
    <scope>NUCLEOTIDE SEQUENCE [LARGE SCALE GENOMIC DNA]</scope>
    <source>
        <strain evidence="1 3">DSM 753</strain>
    </source>
</reference>
<accession>A7VTB3</accession>
<dbReference type="HOGENOM" id="CLU_145342_0_0_9"/>
<keyword evidence="4" id="KW-1185">Reference proteome</keyword>
<protein>
    <submittedName>
        <fullName evidence="2">Helix-turn-helix domain-containing protein</fullName>
    </submittedName>
</protein>
<evidence type="ECO:0000313" key="4">
    <source>
        <dbReference type="Proteomes" id="UP000220611"/>
    </source>
</evidence>
<dbReference type="Proteomes" id="UP000003490">
    <property type="component" value="Unassembled WGS sequence"/>
</dbReference>
<organism evidence="1 3">
    <name type="scientific">[Clostridium] leptum DSM 753</name>
    <dbReference type="NCBI Taxonomy" id="428125"/>
    <lineage>
        <taxon>Bacteria</taxon>
        <taxon>Bacillati</taxon>
        <taxon>Bacillota</taxon>
        <taxon>Clostridia</taxon>
        <taxon>Eubacteriales</taxon>
        <taxon>Oscillospiraceae</taxon>
        <taxon>Oscillospiraceae incertae sedis</taxon>
    </lineage>
</organism>
<reference evidence="2 4" key="3">
    <citation type="submission" date="2017-07" db="EMBL/GenBank/DDBJ databases">
        <title>Prevalence of linear plasmids in Cutibacterium (Propionibacterium) acnes isolates obtained from prostatic tissue.</title>
        <authorList>
            <person name="Davidsson S."/>
            <person name="Carlsson J."/>
            <person name="Molling P."/>
            <person name="Andren O."/>
            <person name="Andersson S.-O."/>
            <person name="Brzuszkiewicz E."/>
            <person name="Poehlein A."/>
            <person name="Al-Zeer M."/>
            <person name="Brinkmann V."/>
            <person name="Scavenius C."/>
            <person name="Nazipi S."/>
            <person name="Soderquist B."/>
            <person name="Bruggemann H."/>
        </authorList>
    </citation>
    <scope>NUCLEOTIDE SEQUENCE [LARGE SCALE GENOMIC DNA]</scope>
    <source>
        <strain evidence="2 4">DSM 753</strain>
    </source>
</reference>